<dbReference type="GO" id="GO:0003677">
    <property type="term" value="F:DNA binding"/>
    <property type="evidence" value="ECO:0007669"/>
    <property type="project" value="InterPro"/>
</dbReference>
<dbReference type="AlphaFoldDB" id="A0AAP1RCV2"/>
<dbReference type="GO" id="GO:0016987">
    <property type="term" value="F:sigma factor activity"/>
    <property type="evidence" value="ECO:0007669"/>
    <property type="project" value="InterPro"/>
</dbReference>
<dbReference type="EMBL" id="JACZOI010001017">
    <property type="protein sequence ID" value="MBE0981571.1"/>
    <property type="molecule type" value="Genomic_DNA"/>
</dbReference>
<feature type="non-terminal residue" evidence="2">
    <location>
        <position position="50"/>
    </location>
</feature>
<dbReference type="Proteomes" id="UP000640866">
    <property type="component" value="Unassembled WGS sequence"/>
</dbReference>
<dbReference type="InterPro" id="IPR013324">
    <property type="entry name" value="RNA_pol_sigma_r3/r4-like"/>
</dbReference>
<evidence type="ECO:0000313" key="2">
    <source>
        <dbReference type="EMBL" id="MBE0981571.1"/>
    </source>
</evidence>
<evidence type="ECO:0000313" key="3">
    <source>
        <dbReference type="Proteomes" id="UP000640866"/>
    </source>
</evidence>
<dbReference type="InterPro" id="IPR036388">
    <property type="entry name" value="WH-like_DNA-bd_sf"/>
</dbReference>
<protein>
    <submittedName>
        <fullName evidence="2">RNA polymerase sigma factor</fullName>
    </submittedName>
</protein>
<gene>
    <name evidence="2" type="ORF">IH772_31635</name>
</gene>
<name>A0AAP1RCV2_ECOLX</name>
<accession>A0AAP1RCV2</accession>
<evidence type="ECO:0000259" key="1">
    <source>
        <dbReference type="Pfam" id="PF08281"/>
    </source>
</evidence>
<dbReference type="Pfam" id="PF08281">
    <property type="entry name" value="Sigma70_r4_2"/>
    <property type="match status" value="1"/>
</dbReference>
<reference evidence="2" key="1">
    <citation type="submission" date="2020-09" db="EMBL/GenBank/DDBJ databases">
        <title>Emerging polyconal dissemination of OXA-244-producing E. coli in France.</title>
        <authorList>
            <person name="Emeraud C."/>
            <person name="Girlich D."/>
            <person name="Bonnin R.A."/>
            <person name="Jousset A.B."/>
            <person name="Naas T."/>
            <person name="Dortet L."/>
        </authorList>
    </citation>
    <scope>NUCLEOTIDE SEQUENCE</scope>
    <source>
        <strain evidence="2">225E3</strain>
    </source>
</reference>
<dbReference type="InterPro" id="IPR013249">
    <property type="entry name" value="RNA_pol_sigma70_r4_t2"/>
</dbReference>
<comment type="caution">
    <text evidence="2">The sequence shown here is derived from an EMBL/GenBank/DDBJ whole genome shotgun (WGS) entry which is preliminary data.</text>
</comment>
<dbReference type="SUPFAM" id="SSF88659">
    <property type="entry name" value="Sigma3 and sigma4 domains of RNA polymerase sigma factors"/>
    <property type="match status" value="1"/>
</dbReference>
<dbReference type="Gene3D" id="1.10.10.10">
    <property type="entry name" value="Winged helix-like DNA-binding domain superfamily/Winged helix DNA-binding domain"/>
    <property type="match status" value="1"/>
</dbReference>
<sequence>GHAEIRRLLEALCELPARRRQILIASRLEETPHAEISRRFGISTRTVEKE</sequence>
<proteinExistence type="predicted"/>
<feature type="non-terminal residue" evidence="2">
    <location>
        <position position="1"/>
    </location>
</feature>
<organism evidence="2 3">
    <name type="scientific">Escherichia coli</name>
    <dbReference type="NCBI Taxonomy" id="562"/>
    <lineage>
        <taxon>Bacteria</taxon>
        <taxon>Pseudomonadati</taxon>
        <taxon>Pseudomonadota</taxon>
        <taxon>Gammaproteobacteria</taxon>
        <taxon>Enterobacterales</taxon>
        <taxon>Enterobacteriaceae</taxon>
        <taxon>Escherichia</taxon>
    </lineage>
</organism>
<dbReference type="GO" id="GO:0006352">
    <property type="term" value="P:DNA-templated transcription initiation"/>
    <property type="evidence" value="ECO:0007669"/>
    <property type="project" value="InterPro"/>
</dbReference>
<feature type="domain" description="RNA polymerase sigma factor 70 region 4 type 2" evidence="1">
    <location>
        <begin position="6"/>
        <end position="49"/>
    </location>
</feature>